<feature type="compositionally biased region" description="Polar residues" evidence="1">
    <location>
        <begin position="172"/>
        <end position="188"/>
    </location>
</feature>
<evidence type="ECO:0000313" key="3">
    <source>
        <dbReference type="Proteomes" id="UP000663887"/>
    </source>
</evidence>
<evidence type="ECO:0000256" key="1">
    <source>
        <dbReference type="SAM" id="MobiDB-lite"/>
    </source>
</evidence>
<dbReference type="AlphaFoldDB" id="A0A816RG64"/>
<dbReference type="Proteomes" id="UP000663887">
    <property type="component" value="Unassembled WGS sequence"/>
</dbReference>
<feature type="compositionally biased region" description="Low complexity" evidence="1">
    <location>
        <begin position="147"/>
        <end position="162"/>
    </location>
</feature>
<proteinExistence type="predicted"/>
<organism evidence="2 3">
    <name type="scientific">Rotaria magnacalcarata</name>
    <dbReference type="NCBI Taxonomy" id="392030"/>
    <lineage>
        <taxon>Eukaryota</taxon>
        <taxon>Metazoa</taxon>
        <taxon>Spiralia</taxon>
        <taxon>Gnathifera</taxon>
        <taxon>Rotifera</taxon>
        <taxon>Eurotatoria</taxon>
        <taxon>Bdelloidea</taxon>
        <taxon>Philodinida</taxon>
        <taxon>Philodinidae</taxon>
        <taxon>Rotaria</taxon>
    </lineage>
</organism>
<accession>A0A816RG64</accession>
<sequence length="388" mass="43152">MKAPLSPEVREQSIDTCQKVVHFISQLRSKWLTIMPAKALHRHLNEVLFHGNAGQEYLKTFNFMGVHFSFPEELLHDGLHPAPLLTDGIWKCLVRAVKSTMTGITPNPIPALTKLSVKERLSYSTSALDQVGKSVPRWKGKGKGKHSSPYASSYKSDASSKSMGRTIPQYVSPMTYSPSQQAGSSGYNTPHYGSHSAYPPPSYCPPSTQTSYAPPSSYYYTPAYDQPTSANPLPPKTPHLEELEETSDSYGNISWRPLPAEPINDIGTINYSAPVSWSRQSHEDEVKRIMGRCHLASIAQQCMFREQTALILQERALVEMKKGLNASMNLASSTLAHRAVNHLNAPPVHLQHLHENLRDLLPPPAPQPQYGMYPPSTSYHQYPAYPPP</sequence>
<reference evidence="2" key="1">
    <citation type="submission" date="2021-02" db="EMBL/GenBank/DDBJ databases">
        <authorList>
            <person name="Nowell W R."/>
        </authorList>
    </citation>
    <scope>NUCLEOTIDE SEQUENCE</scope>
</reference>
<evidence type="ECO:0000313" key="2">
    <source>
        <dbReference type="EMBL" id="CAF2074716.1"/>
    </source>
</evidence>
<name>A0A816RG64_9BILA</name>
<feature type="region of interest" description="Disordered" evidence="1">
    <location>
        <begin position="223"/>
        <end position="253"/>
    </location>
</feature>
<gene>
    <name evidence="2" type="ORF">XDN619_LOCUS13331</name>
</gene>
<protein>
    <submittedName>
        <fullName evidence="2">Uncharacterized protein</fullName>
    </submittedName>
</protein>
<dbReference type="EMBL" id="CAJNRG010005301">
    <property type="protein sequence ID" value="CAF2074716.1"/>
    <property type="molecule type" value="Genomic_DNA"/>
</dbReference>
<feature type="compositionally biased region" description="Basic residues" evidence="1">
    <location>
        <begin position="136"/>
        <end position="146"/>
    </location>
</feature>
<feature type="region of interest" description="Disordered" evidence="1">
    <location>
        <begin position="134"/>
        <end position="209"/>
    </location>
</feature>
<comment type="caution">
    <text evidence="2">The sequence shown here is derived from an EMBL/GenBank/DDBJ whole genome shotgun (WGS) entry which is preliminary data.</text>
</comment>